<evidence type="ECO:0000313" key="2">
    <source>
        <dbReference type="EMBL" id="MCP9201354.1"/>
    </source>
</evidence>
<dbReference type="EMBL" id="JANCNS010000003">
    <property type="protein sequence ID" value="MCP9201354.1"/>
    <property type="molecule type" value="Genomic_DNA"/>
</dbReference>
<dbReference type="Pfam" id="PF01966">
    <property type="entry name" value="HD"/>
    <property type="match status" value="1"/>
</dbReference>
<accession>A0A9X2RC03</accession>
<evidence type="ECO:0000313" key="3">
    <source>
        <dbReference type="Proteomes" id="UP001155280"/>
    </source>
</evidence>
<sequence>MSKDIFEIIIDRLKRKLPPELQYHNAEHTQMVIDQARFLAKKESVEGRDAHLIEIACLFHDIGFLDQINDHEKKGCQIASRELTKYDYTKEEIEKVCGMIKATEVPQKPLNLNEMIVADADLFYLGTSSYKTISERLYRELQFLNPRLENEQWFRIQINFLEAHQFHTSYARKNLEPGKQENLRKLKSEYAEILG</sequence>
<dbReference type="SUPFAM" id="SSF109604">
    <property type="entry name" value="HD-domain/PDEase-like"/>
    <property type="match status" value="1"/>
</dbReference>
<dbReference type="Gene3D" id="1.10.3210.10">
    <property type="entry name" value="Hypothetical protein af1432"/>
    <property type="match status" value="1"/>
</dbReference>
<proteinExistence type="predicted"/>
<evidence type="ECO:0000259" key="1">
    <source>
        <dbReference type="SMART" id="SM00471"/>
    </source>
</evidence>
<dbReference type="Proteomes" id="UP001155280">
    <property type="component" value="Unassembled WGS sequence"/>
</dbReference>
<organism evidence="2 3">
    <name type="scientific">Christiangramia oceanisediminis</name>
    <dbReference type="NCBI Taxonomy" id="2920386"/>
    <lineage>
        <taxon>Bacteria</taxon>
        <taxon>Pseudomonadati</taxon>
        <taxon>Bacteroidota</taxon>
        <taxon>Flavobacteriia</taxon>
        <taxon>Flavobacteriales</taxon>
        <taxon>Flavobacteriaceae</taxon>
        <taxon>Christiangramia</taxon>
    </lineage>
</organism>
<dbReference type="CDD" id="cd00077">
    <property type="entry name" value="HDc"/>
    <property type="match status" value="1"/>
</dbReference>
<dbReference type="RefSeq" id="WP_241552216.1">
    <property type="nucleotide sequence ID" value="NZ_JANCNS010000003.1"/>
</dbReference>
<dbReference type="InterPro" id="IPR006674">
    <property type="entry name" value="HD_domain"/>
</dbReference>
<dbReference type="SMART" id="SM00471">
    <property type="entry name" value="HDc"/>
    <property type="match status" value="1"/>
</dbReference>
<comment type="caution">
    <text evidence="2">The sequence shown here is derived from an EMBL/GenBank/DDBJ whole genome shotgun (WGS) entry which is preliminary data.</text>
</comment>
<keyword evidence="3" id="KW-1185">Reference proteome</keyword>
<dbReference type="AlphaFoldDB" id="A0A9X2RC03"/>
<name>A0A9X2RC03_9FLAO</name>
<gene>
    <name evidence="2" type="ORF">MKO06_15700</name>
</gene>
<dbReference type="InterPro" id="IPR003607">
    <property type="entry name" value="HD/PDEase_dom"/>
</dbReference>
<reference evidence="2" key="1">
    <citation type="submission" date="2022-07" db="EMBL/GenBank/DDBJ databases">
        <title>Gramela sediminis sp. nov., isolated from deep-sea sediment of the Indian Ocean.</title>
        <authorList>
            <person name="Shi H."/>
        </authorList>
    </citation>
    <scope>NUCLEOTIDE SEQUENCE</scope>
    <source>
        <strain evidence="2">GC03-9</strain>
    </source>
</reference>
<feature type="domain" description="HD/PDEase" evidence="1">
    <location>
        <begin position="21"/>
        <end position="135"/>
    </location>
</feature>
<protein>
    <submittedName>
        <fullName evidence="2">HD domain-containing protein</fullName>
    </submittedName>
</protein>